<dbReference type="PANTHER" id="PTHR32089:SF112">
    <property type="entry name" value="LYSOZYME-LIKE PROTEIN-RELATED"/>
    <property type="match status" value="1"/>
</dbReference>
<gene>
    <name evidence="7" type="ORF">Ga0061068_10632</name>
</gene>
<evidence type="ECO:0000256" key="3">
    <source>
        <dbReference type="PROSITE-ProRule" id="PRU00284"/>
    </source>
</evidence>
<dbReference type="SUPFAM" id="SSF58104">
    <property type="entry name" value="Methyl-accepting chemotaxis protein (MCP) signaling domain"/>
    <property type="match status" value="1"/>
</dbReference>
<evidence type="ECO:0000259" key="6">
    <source>
        <dbReference type="PROSITE" id="PS50885"/>
    </source>
</evidence>
<feature type="transmembrane region" description="Helical" evidence="4">
    <location>
        <begin position="23"/>
        <end position="43"/>
    </location>
</feature>
<evidence type="ECO:0000256" key="4">
    <source>
        <dbReference type="SAM" id="Phobius"/>
    </source>
</evidence>
<keyword evidence="4" id="KW-0472">Membrane</keyword>
<protein>
    <submittedName>
        <fullName evidence="7">Methyl-accepting chemotaxis protein</fullName>
    </submittedName>
</protein>
<dbReference type="Gene3D" id="1.10.287.950">
    <property type="entry name" value="Methyl-accepting chemotaxis protein"/>
    <property type="match status" value="1"/>
</dbReference>
<dbReference type="RefSeq" id="WP_055423577.1">
    <property type="nucleotide sequence ID" value="NZ_CYHH01000006.1"/>
</dbReference>
<feature type="domain" description="HAMP" evidence="6">
    <location>
        <begin position="94"/>
        <end position="150"/>
    </location>
</feature>
<evidence type="ECO:0000256" key="2">
    <source>
        <dbReference type="ARBA" id="ARBA00029447"/>
    </source>
</evidence>
<dbReference type="GO" id="GO:0016020">
    <property type="term" value="C:membrane"/>
    <property type="evidence" value="ECO:0007669"/>
    <property type="project" value="InterPro"/>
</dbReference>
<name>A0A0K6IW61_9PROT</name>
<dbReference type="SMART" id="SM00283">
    <property type="entry name" value="MA"/>
    <property type="match status" value="1"/>
</dbReference>
<dbReference type="InterPro" id="IPR004089">
    <property type="entry name" value="MCPsignal_dom"/>
</dbReference>
<evidence type="ECO:0000313" key="8">
    <source>
        <dbReference type="Proteomes" id="UP000182108"/>
    </source>
</evidence>
<reference evidence="8" key="1">
    <citation type="submission" date="2015-08" db="EMBL/GenBank/DDBJ databases">
        <authorList>
            <person name="Babu N.S."/>
            <person name="Beckwith C.J."/>
            <person name="Beseler K.G."/>
            <person name="Brison A."/>
            <person name="Carone J.V."/>
            <person name="Caskin T.P."/>
            <person name="Diamond M."/>
            <person name="Durham M.E."/>
            <person name="Foxe J.M."/>
            <person name="Go M."/>
            <person name="Henderson B.A."/>
            <person name="Jones I.B."/>
            <person name="McGettigan J.A."/>
            <person name="Micheletti S.J."/>
            <person name="Nasrallah M.E."/>
            <person name="Ortiz D."/>
            <person name="Piller C.R."/>
            <person name="Privatt S.R."/>
            <person name="Schneider S.L."/>
            <person name="Sharp S."/>
            <person name="Smith T.C."/>
            <person name="Stanton J.D."/>
            <person name="Ullery H.E."/>
            <person name="Wilson R.J."/>
            <person name="Serrano M.G."/>
            <person name="Buck G."/>
            <person name="Lee V."/>
            <person name="Wang Y."/>
            <person name="Carvalho R."/>
            <person name="Voegtly L."/>
            <person name="Shi R."/>
            <person name="Duckworth R."/>
            <person name="Johnson A."/>
            <person name="Loviza R."/>
            <person name="Walstead R."/>
            <person name="Shah Z."/>
            <person name="Kiflezghi M."/>
            <person name="Wade K."/>
            <person name="Ball S.L."/>
            <person name="Bradley K.W."/>
            <person name="Asai D.J."/>
            <person name="Bowman C.A."/>
            <person name="Russell D.A."/>
            <person name="Pope W.H."/>
            <person name="Jacobs-Sera D."/>
            <person name="Hendrix R.W."/>
            <person name="Hatfull G.F."/>
        </authorList>
    </citation>
    <scope>NUCLEOTIDE SEQUENCE [LARGE SCALE GENOMIC DNA]</scope>
    <source>
        <strain evidence="8">JCM 19170</strain>
    </source>
</reference>
<sequence>MDWFWRAYDWVERTFFTTVTKKFSSFLLLPLIASAGFLLLHSLRARIDELLLRQGNEALRAEVAAVFADVFGEFGVLMVAMLLVAVGLILYMRHLVVRPLRRMTEIFRTLSNDRREGDFSVDLPVMTHDELGELAKAYNAFAEKMRGIIADLRRASVEVGGDAVRADAKAIAAERQAQAQLQLAEEVFAASERTSAAIDEVRQRTLGLDATMRKNLEEVLESLQELHSVVERVGASREHLVGFTATVGELAQRSGEIRQIAGLIREVADQTNLLALNAAIEAARAGEYGRGFAVVADEVRKLAERVNQSSQEITRDIDAMIGIVQQTQAQNEAINADMDETQRSIALVEGSFTRMAEDFRQGRESLEEIVSATDHLMQANEVAHGHVKEISGVSASVRNLMQETRSDIDALTERTETILEMLARYRVGRGRFDQVVREERSIRDAIQAQLEAMAREGIDVFDRNYRPYLNCDPPKFKLAWSDEFVRRCQHLLDEGLGRIPEAVFVVAVNTDGYLSAHNAKFSKPLTGDREKDLVGNRTYRKFDNPRELRAAQNTAPVLMQTYRRDTGEVLVDVAMPIYVDGRLWGNVRVGLPIEALSKD</sequence>
<keyword evidence="4" id="KW-0812">Transmembrane</keyword>
<dbReference type="PRINTS" id="PR00260">
    <property type="entry name" value="CHEMTRNSDUCR"/>
</dbReference>
<dbReference type="GO" id="GO:0007165">
    <property type="term" value="P:signal transduction"/>
    <property type="evidence" value="ECO:0007669"/>
    <property type="project" value="UniProtKB-KW"/>
</dbReference>
<dbReference type="PROSITE" id="PS50885">
    <property type="entry name" value="HAMP"/>
    <property type="match status" value="1"/>
</dbReference>
<dbReference type="InterPro" id="IPR004090">
    <property type="entry name" value="Chemotax_Me-accpt_rcpt"/>
</dbReference>
<proteinExistence type="inferred from homology"/>
<dbReference type="AlphaFoldDB" id="A0A0K6IW61"/>
<evidence type="ECO:0000256" key="1">
    <source>
        <dbReference type="ARBA" id="ARBA00023224"/>
    </source>
</evidence>
<feature type="domain" description="Methyl-accepting transducer" evidence="5">
    <location>
        <begin position="155"/>
        <end position="391"/>
    </location>
</feature>
<evidence type="ECO:0000259" key="5">
    <source>
        <dbReference type="PROSITE" id="PS50111"/>
    </source>
</evidence>
<dbReference type="PROSITE" id="PS50111">
    <property type="entry name" value="CHEMOTAXIS_TRANSDUC_2"/>
    <property type="match status" value="1"/>
</dbReference>
<dbReference type="GO" id="GO:0004888">
    <property type="term" value="F:transmembrane signaling receptor activity"/>
    <property type="evidence" value="ECO:0007669"/>
    <property type="project" value="InterPro"/>
</dbReference>
<dbReference type="GO" id="GO:0006935">
    <property type="term" value="P:chemotaxis"/>
    <property type="evidence" value="ECO:0007669"/>
    <property type="project" value="InterPro"/>
</dbReference>
<dbReference type="SMART" id="SM00304">
    <property type="entry name" value="HAMP"/>
    <property type="match status" value="2"/>
</dbReference>
<evidence type="ECO:0000313" key="7">
    <source>
        <dbReference type="EMBL" id="CUB07284.1"/>
    </source>
</evidence>
<dbReference type="Pfam" id="PF00015">
    <property type="entry name" value="MCPsignal"/>
    <property type="match status" value="1"/>
</dbReference>
<dbReference type="EMBL" id="CYHH01000006">
    <property type="protein sequence ID" value="CUB07284.1"/>
    <property type="molecule type" value="Genomic_DNA"/>
</dbReference>
<keyword evidence="4" id="KW-1133">Transmembrane helix</keyword>
<accession>A0A0K6IW61</accession>
<dbReference type="CDD" id="cd06225">
    <property type="entry name" value="HAMP"/>
    <property type="match status" value="1"/>
</dbReference>
<dbReference type="Proteomes" id="UP000182108">
    <property type="component" value="Unassembled WGS sequence"/>
</dbReference>
<keyword evidence="1 3" id="KW-0807">Transducer</keyword>
<dbReference type="PANTHER" id="PTHR32089">
    <property type="entry name" value="METHYL-ACCEPTING CHEMOTAXIS PROTEIN MCPB"/>
    <property type="match status" value="1"/>
</dbReference>
<comment type="similarity">
    <text evidence="2">Belongs to the methyl-accepting chemotaxis (MCP) protein family.</text>
</comment>
<dbReference type="Pfam" id="PF00672">
    <property type="entry name" value="HAMP"/>
    <property type="match status" value="1"/>
</dbReference>
<keyword evidence="8" id="KW-1185">Reference proteome</keyword>
<dbReference type="InterPro" id="IPR003660">
    <property type="entry name" value="HAMP_dom"/>
</dbReference>
<organism evidence="7 8">
    <name type="scientific">Tepidiphilus thermophilus</name>
    <dbReference type="NCBI Taxonomy" id="876478"/>
    <lineage>
        <taxon>Bacteria</taxon>
        <taxon>Pseudomonadati</taxon>
        <taxon>Pseudomonadota</taxon>
        <taxon>Hydrogenophilia</taxon>
        <taxon>Hydrogenophilales</taxon>
        <taxon>Hydrogenophilaceae</taxon>
        <taxon>Tepidiphilus</taxon>
    </lineage>
</organism>
<dbReference type="OrthoDB" id="2489132at2"/>
<feature type="transmembrane region" description="Helical" evidence="4">
    <location>
        <begin position="64"/>
        <end position="92"/>
    </location>
</feature>